<dbReference type="SUPFAM" id="SSF48371">
    <property type="entry name" value="ARM repeat"/>
    <property type="match status" value="1"/>
</dbReference>
<dbReference type="GeneID" id="36574989"/>
<dbReference type="InterPro" id="IPR016024">
    <property type="entry name" value="ARM-type_fold"/>
</dbReference>
<dbReference type="GO" id="GO:0030036">
    <property type="term" value="P:actin cytoskeleton organization"/>
    <property type="evidence" value="ECO:0007669"/>
    <property type="project" value="InterPro"/>
</dbReference>
<reference evidence="3 4" key="1">
    <citation type="journal article" date="2018" name="New Phytol.">
        <title>Comparative genomics and transcriptomics depict ericoid mycorrhizal fungi as versatile saprotrophs and plant mutualists.</title>
        <authorList>
            <person name="Martino E."/>
            <person name="Morin E."/>
            <person name="Grelet G.A."/>
            <person name="Kuo A."/>
            <person name="Kohler A."/>
            <person name="Daghino S."/>
            <person name="Barry K.W."/>
            <person name="Cichocki N."/>
            <person name="Clum A."/>
            <person name="Dockter R.B."/>
            <person name="Hainaut M."/>
            <person name="Kuo R.C."/>
            <person name="LaButti K."/>
            <person name="Lindahl B.D."/>
            <person name="Lindquist E.A."/>
            <person name="Lipzen A."/>
            <person name="Khouja H.R."/>
            <person name="Magnuson J."/>
            <person name="Murat C."/>
            <person name="Ohm R.A."/>
            <person name="Singer S.W."/>
            <person name="Spatafora J.W."/>
            <person name="Wang M."/>
            <person name="Veneault-Fourrey C."/>
            <person name="Henrissat B."/>
            <person name="Grigoriev I.V."/>
            <person name="Martin F.M."/>
            <person name="Perotto S."/>
        </authorList>
    </citation>
    <scope>NUCLEOTIDE SEQUENCE [LARGE SCALE GENOMIC DNA]</scope>
    <source>
        <strain evidence="3 4">ATCC 22711</strain>
    </source>
</reference>
<feature type="region of interest" description="Disordered" evidence="1">
    <location>
        <begin position="218"/>
        <end position="309"/>
    </location>
</feature>
<feature type="compositionally biased region" description="Polar residues" evidence="1">
    <location>
        <begin position="73"/>
        <end position="83"/>
    </location>
</feature>
<feature type="compositionally biased region" description="Basic and acidic residues" evidence="1">
    <location>
        <begin position="118"/>
        <end position="134"/>
    </location>
</feature>
<keyword evidence="4" id="KW-1185">Reference proteome</keyword>
<dbReference type="Pfam" id="PF06371">
    <property type="entry name" value="Drf_GBD"/>
    <property type="match status" value="1"/>
</dbReference>
<feature type="compositionally biased region" description="Polar residues" evidence="1">
    <location>
        <begin position="415"/>
        <end position="447"/>
    </location>
</feature>
<feature type="compositionally biased region" description="Low complexity" evidence="1">
    <location>
        <begin position="176"/>
        <end position="185"/>
    </location>
</feature>
<feature type="compositionally biased region" description="Low complexity" evidence="1">
    <location>
        <begin position="691"/>
        <end position="708"/>
    </location>
</feature>
<feature type="compositionally biased region" description="Low complexity" evidence="1">
    <location>
        <begin position="32"/>
        <end position="49"/>
    </location>
</feature>
<dbReference type="Gene3D" id="1.25.10.10">
    <property type="entry name" value="Leucine-rich Repeat Variant"/>
    <property type="match status" value="1"/>
</dbReference>
<organism evidence="3 4">
    <name type="scientific">Amorphotheca resinae ATCC 22711</name>
    <dbReference type="NCBI Taxonomy" id="857342"/>
    <lineage>
        <taxon>Eukaryota</taxon>
        <taxon>Fungi</taxon>
        <taxon>Dikarya</taxon>
        <taxon>Ascomycota</taxon>
        <taxon>Pezizomycotina</taxon>
        <taxon>Leotiomycetes</taxon>
        <taxon>Helotiales</taxon>
        <taxon>Amorphothecaceae</taxon>
        <taxon>Amorphotheca</taxon>
    </lineage>
</organism>
<dbReference type="OrthoDB" id="2155261at2759"/>
<dbReference type="EMBL" id="KZ679014">
    <property type="protein sequence ID" value="PSS13202.1"/>
    <property type="molecule type" value="Genomic_DNA"/>
</dbReference>
<feature type="compositionally biased region" description="Polar residues" evidence="1">
    <location>
        <begin position="247"/>
        <end position="263"/>
    </location>
</feature>
<feature type="compositionally biased region" description="Low complexity" evidence="1">
    <location>
        <begin position="139"/>
        <end position="150"/>
    </location>
</feature>
<feature type="region of interest" description="Disordered" evidence="1">
    <location>
        <begin position="383"/>
        <end position="463"/>
    </location>
</feature>
<protein>
    <recommendedName>
        <fullName evidence="2">Formin GTPase-binding domain-containing protein</fullName>
    </recommendedName>
</protein>
<dbReference type="GO" id="GO:0003779">
    <property type="term" value="F:actin binding"/>
    <property type="evidence" value="ECO:0007669"/>
    <property type="project" value="InterPro"/>
</dbReference>
<feature type="region of interest" description="Disordered" evidence="1">
    <location>
        <begin position="689"/>
        <end position="708"/>
    </location>
</feature>
<dbReference type="SMART" id="SM01140">
    <property type="entry name" value="Drf_GBD"/>
    <property type="match status" value="1"/>
</dbReference>
<feature type="compositionally biased region" description="Basic and acidic residues" evidence="1">
    <location>
        <begin position="290"/>
        <end position="304"/>
    </location>
</feature>
<sequence length="868" mass="96333">MAFRNHHPPDGSHNIKPSSVLRSFMHRRTVSEKAPSSSNSSKDPFISSSRHGVNQAISFLPHDHPHHRALGELQQNQQSQTLNPPKKSKEGKRPNTSGEGHKSLHKKTLSSISLKSLTGRDGDKASKSKDETKPKRTKSSTNLSNLLSRTKSSKSLRKEAAEEEARQQKDKENQNPTSPAPTDTPARPPPIYAQFSSECFARQPLGGKFLEDEIDLYTPREYSPGKQRNFYEGPGHAPTLGRRDSGSQRPRSTYLPSNFSIQDISRRISGGSSRRNSAEIIRKVSGARRSSSEREVAAKSEKTGPHRGQRVLAAVSALSAKSKGPAAPEPMQVLEDKDIDREFEAMLDRRNIPEHQRGKMRNLAKSMKRDFIKQDWAEIAAARNGRPGTNGSDSSADATAAHDVPEAKAKRPRSLTFTSFKGSLSRGSSKEPQSPTKKQRPQGTLGNHSRKNSSESVDGGSRSLSMSGAAVAHALVAKAKGQLPEDFVAYLRKVQKPELVEVGRLHKLRLLLRNETVAWTEEFIGHGGMEEIVGLLHRIMEVEWREEHEDALLHEVLLCLKALTTTALALRQLNNIHGTLFPALLHMLFDEEKKGPSEFTTRNIITSLLFTFLKSAPLNERSDRANILLSYLKDPEPSESERPVDFVLDMRRPRPYQVWCKEVVNVTKEVFWIFLHNTNVIALPAIKSKDSGSTNSHDTSSCSSASGGSFDASNPHHVYMVEHFPPELPPVPAAPYVGGVEWDATNYLASHLDIINGILACLPTKDERNAVRQQLLVSGWEKCMGGTMRLCKEKFYGCVHAGLRTWVSAAADDGWNTKDVRCGPSTEYQSTVRKSPKKTALPDPVPKIDMDLDFGHEREEIGNNNAWL</sequence>
<proteinExistence type="predicted"/>
<dbReference type="InParanoid" id="A0A2T3AWZ8"/>
<dbReference type="Proteomes" id="UP000241818">
    <property type="component" value="Unassembled WGS sequence"/>
</dbReference>
<dbReference type="InterPro" id="IPR010473">
    <property type="entry name" value="GTPase-bd"/>
</dbReference>
<dbReference type="GO" id="GO:0031267">
    <property type="term" value="F:small GTPase binding"/>
    <property type="evidence" value="ECO:0007669"/>
    <property type="project" value="InterPro"/>
</dbReference>
<evidence type="ECO:0000256" key="1">
    <source>
        <dbReference type="SAM" id="MobiDB-lite"/>
    </source>
</evidence>
<name>A0A2T3AWZ8_AMORE</name>
<feature type="region of interest" description="Disordered" evidence="1">
    <location>
        <begin position="1"/>
        <end position="198"/>
    </location>
</feature>
<gene>
    <name evidence="3" type="ORF">M430DRAFT_36316</name>
</gene>
<dbReference type="AlphaFoldDB" id="A0A2T3AWZ8"/>
<accession>A0A2T3AWZ8</accession>
<evidence type="ECO:0000259" key="2">
    <source>
        <dbReference type="SMART" id="SM01140"/>
    </source>
</evidence>
<feature type="compositionally biased region" description="Basic and acidic residues" evidence="1">
    <location>
        <begin position="156"/>
        <end position="173"/>
    </location>
</feature>
<feature type="domain" description="Formin GTPase-binding" evidence="2">
    <location>
        <begin position="331"/>
        <end position="612"/>
    </location>
</feature>
<feature type="compositionally biased region" description="Low complexity" evidence="1">
    <location>
        <begin position="392"/>
        <end position="402"/>
    </location>
</feature>
<evidence type="ECO:0000313" key="3">
    <source>
        <dbReference type="EMBL" id="PSS13202.1"/>
    </source>
</evidence>
<dbReference type="InterPro" id="IPR011989">
    <property type="entry name" value="ARM-like"/>
</dbReference>
<dbReference type="RefSeq" id="XP_024719193.1">
    <property type="nucleotide sequence ID" value="XM_024866908.1"/>
</dbReference>
<evidence type="ECO:0000313" key="4">
    <source>
        <dbReference type="Proteomes" id="UP000241818"/>
    </source>
</evidence>